<feature type="region of interest" description="Disordered" evidence="1">
    <location>
        <begin position="41"/>
        <end position="156"/>
    </location>
</feature>
<dbReference type="Proteomes" id="UP000318055">
    <property type="component" value="Chromosome"/>
</dbReference>
<dbReference type="EMBL" id="CP042239">
    <property type="protein sequence ID" value="QDX28123.1"/>
    <property type="molecule type" value="Genomic_DNA"/>
</dbReference>
<evidence type="ECO:0000256" key="1">
    <source>
        <dbReference type="SAM" id="MobiDB-lite"/>
    </source>
</evidence>
<accession>A0A518RL01</accession>
<feature type="compositionally biased region" description="Basic and acidic residues" evidence="1">
    <location>
        <begin position="41"/>
        <end position="56"/>
    </location>
</feature>
<gene>
    <name evidence="2" type="ORF">FPZ54_05410</name>
</gene>
<protein>
    <submittedName>
        <fullName evidence="2">Uncharacterized protein</fullName>
    </submittedName>
</protein>
<name>A0A518RL01_9SPHN</name>
<evidence type="ECO:0000313" key="2">
    <source>
        <dbReference type="EMBL" id="QDX28123.1"/>
    </source>
</evidence>
<proteinExistence type="predicted"/>
<evidence type="ECO:0000313" key="3">
    <source>
        <dbReference type="Proteomes" id="UP000318055"/>
    </source>
</evidence>
<organism evidence="2 3">
    <name type="scientific">Sphingomonas suaedae</name>
    <dbReference type="NCBI Taxonomy" id="2599297"/>
    <lineage>
        <taxon>Bacteria</taxon>
        <taxon>Pseudomonadati</taxon>
        <taxon>Pseudomonadota</taxon>
        <taxon>Alphaproteobacteria</taxon>
        <taxon>Sphingomonadales</taxon>
        <taxon>Sphingomonadaceae</taxon>
        <taxon>Sphingomonas</taxon>
    </lineage>
</organism>
<reference evidence="2 3" key="1">
    <citation type="submission" date="2019-07" db="EMBL/GenBank/DDBJ databases">
        <title>Sphingomonas alkalisoli sp. nov., isolated from rhizosphere soil of Suaedae salsa.</title>
        <authorList>
            <person name="Zhang H."/>
            <person name="Xu L."/>
            <person name="Zhang J.-X."/>
            <person name="Sun J.-Q."/>
        </authorList>
    </citation>
    <scope>NUCLEOTIDE SEQUENCE [LARGE SCALE GENOMIC DNA]</scope>
    <source>
        <strain evidence="2 3">XS-10</strain>
    </source>
</reference>
<keyword evidence="3" id="KW-1185">Reference proteome</keyword>
<sequence>MAALAASTAAITLPATPAEAQVRRGKVVSVQTPYRGYVRGSRVERGPGYRSVDRGVRTRSGRGAYSSTDASWGPGYYNRDTTRQTRSGYGHSVSRDANWGDGRYQGGRTVTTNAGNSFGRSTVVTGNGDGTANYDYNRTRRDGSTVSHSGTVGPRP</sequence>
<dbReference type="AlphaFoldDB" id="A0A518RL01"/>
<feature type="compositionally biased region" description="Polar residues" evidence="1">
    <location>
        <begin position="108"/>
        <end position="125"/>
    </location>
</feature>
<dbReference type="KEGG" id="ssua:FPZ54_05410"/>